<comment type="subcellular location">
    <subcellularLocation>
        <location evidence="1">Periplasm</location>
    </subcellularLocation>
</comment>
<keyword evidence="3" id="KW-0813">Transport</keyword>
<comment type="caution">
    <text evidence="6">The sequence shown here is derived from an EMBL/GenBank/DDBJ whole genome shotgun (WGS) entry which is preliminary data.</text>
</comment>
<evidence type="ECO:0000256" key="3">
    <source>
        <dbReference type="ARBA" id="ARBA00022448"/>
    </source>
</evidence>
<dbReference type="PANTHER" id="PTHR30290">
    <property type="entry name" value="PERIPLASMIC BINDING COMPONENT OF ABC TRANSPORTER"/>
    <property type="match status" value="1"/>
</dbReference>
<feature type="domain" description="Solute-binding protein family 5" evidence="5">
    <location>
        <begin position="102"/>
        <end position="456"/>
    </location>
</feature>
<keyword evidence="4" id="KW-0732">Signal</keyword>
<dbReference type="Gene3D" id="3.40.190.10">
    <property type="entry name" value="Periplasmic binding protein-like II"/>
    <property type="match status" value="1"/>
</dbReference>
<proteinExistence type="inferred from homology"/>
<dbReference type="SUPFAM" id="SSF53850">
    <property type="entry name" value="Periplasmic binding protein-like II"/>
    <property type="match status" value="1"/>
</dbReference>
<organism evidence="6 7">
    <name type="scientific">Pacificispira spongiicola</name>
    <dbReference type="NCBI Taxonomy" id="2729598"/>
    <lineage>
        <taxon>Bacteria</taxon>
        <taxon>Pseudomonadati</taxon>
        <taxon>Pseudomonadota</taxon>
        <taxon>Alphaproteobacteria</taxon>
        <taxon>Rhodospirillales</taxon>
        <taxon>Rhodospirillaceae</taxon>
        <taxon>Pacificispira</taxon>
    </lineage>
</organism>
<reference evidence="6 7" key="1">
    <citation type="submission" date="2020-04" db="EMBL/GenBank/DDBJ databases">
        <title>Rhodospirillaceae bacterium KN72 isolated from deep sea.</title>
        <authorList>
            <person name="Zhang D.-C."/>
        </authorList>
    </citation>
    <scope>NUCLEOTIDE SEQUENCE [LARGE SCALE GENOMIC DNA]</scope>
    <source>
        <strain evidence="6 7">KN72</strain>
    </source>
</reference>
<comment type="similarity">
    <text evidence="2">Belongs to the bacterial solute-binding protein 5 family.</text>
</comment>
<keyword evidence="7" id="KW-1185">Reference proteome</keyword>
<name>A0A7Y0DWG0_9PROT</name>
<dbReference type="GO" id="GO:0043190">
    <property type="term" value="C:ATP-binding cassette (ABC) transporter complex"/>
    <property type="evidence" value="ECO:0007669"/>
    <property type="project" value="InterPro"/>
</dbReference>
<dbReference type="InterPro" id="IPR030678">
    <property type="entry name" value="Peptide/Ni-bd"/>
</dbReference>
<evidence type="ECO:0000259" key="5">
    <source>
        <dbReference type="Pfam" id="PF00496"/>
    </source>
</evidence>
<evidence type="ECO:0000313" key="7">
    <source>
        <dbReference type="Proteomes" id="UP000539372"/>
    </source>
</evidence>
<sequence>MDGELLHKFERMKRALAKGELDRRGFIVAALGAGVAGSSVFGHVKKVQAATPKKGGRFVQALTGGGSGDTLDPAQILDSYMINVSSGMLRNNLTEIAPDGQLVGELATSWEASPDAMTWTFKIRPGVEFHNGKTLEAADVVASLNHHRGENSKSAASGIVSNISDVKADGKDTVVVTLSGGSADFPFLMSDYHLGICPAKDDGSIDWESGVGTGGYALTSFEPGVRTEVKRNPNYWKEGRAWFDEVESLFVADANARNTGLQTGELHSIANLDLNTVSLMRQVPTLKVFETFGNKHATLPMMCDTAPFDNPDVRLALKYAIDRKELVEKILQGLGEVGNDHPIGPANIYRATQEELPQRQFDPEKAKFHLKQAGLDSLSVDLHLADTAFEGAINAGQLYAETAKQCGININVVSEPDDGYWSNVWLAKPWCASYWGGRPTEDWVFSQIYASGAEWNESKWDNARFNELLVMARAELDSTKRREMYVEMQTICNEDCGSIIPIFMAYTHAVSAKIGLPDQIANNWELDGHKNAERWWFE</sequence>
<accession>A0A7Y0DWG0</accession>
<dbReference type="GO" id="GO:0015833">
    <property type="term" value="P:peptide transport"/>
    <property type="evidence" value="ECO:0007669"/>
    <property type="project" value="TreeGrafter"/>
</dbReference>
<dbReference type="GO" id="GO:1904680">
    <property type="term" value="F:peptide transmembrane transporter activity"/>
    <property type="evidence" value="ECO:0007669"/>
    <property type="project" value="TreeGrafter"/>
</dbReference>
<dbReference type="PANTHER" id="PTHR30290:SF10">
    <property type="entry name" value="PERIPLASMIC OLIGOPEPTIDE-BINDING PROTEIN-RELATED"/>
    <property type="match status" value="1"/>
</dbReference>
<dbReference type="AlphaFoldDB" id="A0A7Y0DWG0"/>
<dbReference type="Gene3D" id="3.10.105.10">
    <property type="entry name" value="Dipeptide-binding Protein, Domain 3"/>
    <property type="match status" value="1"/>
</dbReference>
<dbReference type="InterPro" id="IPR000914">
    <property type="entry name" value="SBP_5_dom"/>
</dbReference>
<dbReference type="GO" id="GO:0030288">
    <property type="term" value="C:outer membrane-bounded periplasmic space"/>
    <property type="evidence" value="ECO:0007669"/>
    <property type="project" value="UniProtKB-ARBA"/>
</dbReference>
<dbReference type="Pfam" id="PF00496">
    <property type="entry name" value="SBP_bac_5"/>
    <property type="match status" value="1"/>
</dbReference>
<evidence type="ECO:0000256" key="4">
    <source>
        <dbReference type="ARBA" id="ARBA00022729"/>
    </source>
</evidence>
<evidence type="ECO:0000256" key="1">
    <source>
        <dbReference type="ARBA" id="ARBA00004418"/>
    </source>
</evidence>
<dbReference type="Proteomes" id="UP000539372">
    <property type="component" value="Unassembled WGS sequence"/>
</dbReference>
<dbReference type="Gene3D" id="3.90.76.10">
    <property type="entry name" value="Dipeptide-binding Protein, Domain 1"/>
    <property type="match status" value="1"/>
</dbReference>
<evidence type="ECO:0000256" key="2">
    <source>
        <dbReference type="ARBA" id="ARBA00005695"/>
    </source>
</evidence>
<dbReference type="CDD" id="cd08503">
    <property type="entry name" value="PBP2_NikA_DppA_OppA_like_17"/>
    <property type="match status" value="1"/>
</dbReference>
<dbReference type="InterPro" id="IPR039424">
    <property type="entry name" value="SBP_5"/>
</dbReference>
<dbReference type="PIRSF" id="PIRSF002741">
    <property type="entry name" value="MppA"/>
    <property type="match status" value="1"/>
</dbReference>
<evidence type="ECO:0000313" key="6">
    <source>
        <dbReference type="EMBL" id="NMM42853.1"/>
    </source>
</evidence>
<protein>
    <submittedName>
        <fullName evidence="6">ABC transporter substrate-binding protein</fullName>
    </submittedName>
</protein>
<dbReference type="EMBL" id="JABBNT010000001">
    <property type="protein sequence ID" value="NMM42853.1"/>
    <property type="molecule type" value="Genomic_DNA"/>
</dbReference>
<gene>
    <name evidence="6" type="ORF">HH303_00075</name>
</gene>